<reference evidence="8" key="1">
    <citation type="submission" date="2019-11" db="EMBL/GenBank/DDBJ databases">
        <authorList>
            <person name="Feng L."/>
        </authorList>
    </citation>
    <scope>NUCLEOTIDE SEQUENCE</scope>
    <source>
        <strain evidence="8">CTertiumLFYP3</strain>
    </source>
</reference>
<keyword evidence="3" id="KW-0813">Transport</keyword>
<feature type="transmembrane region" description="Helical" evidence="7">
    <location>
        <begin position="228"/>
        <end position="247"/>
    </location>
</feature>
<evidence type="ECO:0000256" key="1">
    <source>
        <dbReference type="ARBA" id="ARBA00004141"/>
    </source>
</evidence>
<feature type="transmembrane region" description="Helical" evidence="7">
    <location>
        <begin position="313"/>
        <end position="331"/>
    </location>
</feature>
<dbReference type="Pfam" id="PF00860">
    <property type="entry name" value="Xan_ur_permease"/>
    <property type="match status" value="1"/>
</dbReference>
<feature type="transmembrane region" description="Helical" evidence="7">
    <location>
        <begin position="127"/>
        <end position="148"/>
    </location>
</feature>
<feature type="transmembrane region" description="Helical" evidence="7">
    <location>
        <begin position="337"/>
        <end position="358"/>
    </location>
</feature>
<dbReference type="AlphaFoldDB" id="A0A6N3EVP5"/>
<dbReference type="PANTHER" id="PTHR42810">
    <property type="entry name" value="PURINE PERMEASE C1399.01C-RELATED"/>
    <property type="match status" value="1"/>
</dbReference>
<feature type="transmembrane region" description="Helical" evidence="7">
    <location>
        <begin position="370"/>
        <end position="389"/>
    </location>
</feature>
<dbReference type="NCBIfam" id="TIGR00801">
    <property type="entry name" value="ncs2"/>
    <property type="match status" value="1"/>
</dbReference>
<keyword evidence="6 7" id="KW-0472">Membrane</keyword>
<dbReference type="PROSITE" id="PS01116">
    <property type="entry name" value="XANTH_URACIL_PERMASE"/>
    <property type="match status" value="1"/>
</dbReference>
<evidence type="ECO:0000256" key="4">
    <source>
        <dbReference type="ARBA" id="ARBA00022692"/>
    </source>
</evidence>
<evidence type="ECO:0000313" key="8">
    <source>
        <dbReference type="EMBL" id="VYU43111.1"/>
    </source>
</evidence>
<feature type="transmembrane region" description="Helical" evidence="7">
    <location>
        <begin position="97"/>
        <end position="115"/>
    </location>
</feature>
<evidence type="ECO:0000256" key="3">
    <source>
        <dbReference type="ARBA" id="ARBA00022448"/>
    </source>
</evidence>
<comment type="subcellular location">
    <subcellularLocation>
        <location evidence="1">Membrane</location>
        <topology evidence="1">Multi-pass membrane protein</topology>
    </subcellularLocation>
</comment>
<keyword evidence="4 7" id="KW-0812">Transmembrane</keyword>
<protein>
    <submittedName>
        <fullName evidence="8">Uracil permease</fullName>
    </submittedName>
</protein>
<proteinExistence type="inferred from homology"/>
<dbReference type="InterPro" id="IPR006042">
    <property type="entry name" value="Xan_ur_permease"/>
</dbReference>
<gene>
    <name evidence="8" type="primary">uraA</name>
    <name evidence="8" type="ORF">CTLFYP3_02409</name>
</gene>
<feature type="transmembrane region" description="Helical" evidence="7">
    <location>
        <begin position="49"/>
        <end position="65"/>
    </location>
</feature>
<organism evidence="8">
    <name type="scientific">Clostridium tertium</name>
    <dbReference type="NCBI Taxonomy" id="1559"/>
    <lineage>
        <taxon>Bacteria</taxon>
        <taxon>Bacillati</taxon>
        <taxon>Bacillota</taxon>
        <taxon>Clostridia</taxon>
        <taxon>Eubacteriales</taxon>
        <taxon>Clostridiaceae</taxon>
        <taxon>Clostridium</taxon>
    </lineage>
</organism>
<dbReference type="EMBL" id="CACRTO010000021">
    <property type="protein sequence ID" value="VYU43111.1"/>
    <property type="molecule type" value="Genomic_DNA"/>
</dbReference>
<dbReference type="PANTHER" id="PTHR42810:SF2">
    <property type="entry name" value="PURINE PERMEASE C1399.01C-RELATED"/>
    <property type="match status" value="1"/>
</dbReference>
<evidence type="ECO:0000256" key="2">
    <source>
        <dbReference type="ARBA" id="ARBA00008821"/>
    </source>
</evidence>
<keyword evidence="5 7" id="KW-1133">Transmembrane helix</keyword>
<dbReference type="InterPro" id="IPR006043">
    <property type="entry name" value="NCS2"/>
</dbReference>
<dbReference type="RefSeq" id="WP_156626844.1">
    <property type="nucleotide sequence ID" value="NZ_CACRTO010000021.1"/>
</dbReference>
<feature type="transmembrane region" description="Helical" evidence="7">
    <location>
        <begin position="72"/>
        <end position="91"/>
    </location>
</feature>
<dbReference type="GO" id="GO:0005886">
    <property type="term" value="C:plasma membrane"/>
    <property type="evidence" value="ECO:0007669"/>
    <property type="project" value="TreeGrafter"/>
</dbReference>
<comment type="similarity">
    <text evidence="2">Belongs to the nucleobase:cation symporter-2 (NCS2) (TC 2.A.40) family.</text>
</comment>
<accession>A0A6N3EVP5</accession>
<dbReference type="GO" id="GO:0042907">
    <property type="term" value="F:xanthine transmembrane transporter activity"/>
    <property type="evidence" value="ECO:0007669"/>
    <property type="project" value="TreeGrafter"/>
</dbReference>
<evidence type="ECO:0000256" key="5">
    <source>
        <dbReference type="ARBA" id="ARBA00022989"/>
    </source>
</evidence>
<feature type="transmembrane region" description="Helical" evidence="7">
    <location>
        <begin position="160"/>
        <end position="180"/>
    </location>
</feature>
<feature type="transmembrane region" description="Helical" evidence="7">
    <location>
        <begin position="401"/>
        <end position="420"/>
    </location>
</feature>
<sequence>MAQYVETQETTNLSNTKKGFFKSILALQHLIAMFGATVLVPIITGLDPSVALFSAGVGTLLFHLCTKGKVPVFLGSSFAFIPVIGVVAAQYGDLRYAQGGMFFAGLVYVLFSFIVKKIGVSNIRKVLPGQVVGPMIVVIGVNLIPTALDMAGLNAFIAKEAGATTSLMIAIITLSLALLIKKFAKGFISQLSIIIAVIIGYTISLIAGQVDVTAIQNANVVAIPAFTLPKFDIGAIMVIVPVVLAVFMEHIGDVTTNGMVVGQNFIEDPGLNRTLLGDGIATMVASLIGGPANTTYGENTGVLAITKNYDPSILRLTAVFAILLSFVDKFGATIRTIPSSVMGGISIMLFSMIAIIGVKTIRNEEVKFNLKNIIVMVVILFIGLSGIFLKNPIGINITETVSVSGLSLAALVGVALNLILSKGEAFRKN</sequence>
<feature type="transmembrane region" description="Helical" evidence="7">
    <location>
        <begin position="24"/>
        <end position="43"/>
    </location>
</feature>
<evidence type="ECO:0000256" key="6">
    <source>
        <dbReference type="ARBA" id="ARBA00023136"/>
    </source>
</evidence>
<name>A0A6N3EVP5_9CLOT</name>
<feature type="transmembrane region" description="Helical" evidence="7">
    <location>
        <begin position="187"/>
        <end position="208"/>
    </location>
</feature>
<evidence type="ECO:0000256" key="7">
    <source>
        <dbReference type="SAM" id="Phobius"/>
    </source>
</evidence>